<evidence type="ECO:0000313" key="1">
    <source>
        <dbReference type="EMBL" id="MBM5458537.1"/>
    </source>
</evidence>
<dbReference type="RefSeq" id="WP_203584478.1">
    <property type="nucleotide sequence ID" value="NZ_JACOPV010000008.1"/>
</dbReference>
<comment type="caution">
    <text evidence="1">The sequence shown here is derived from an EMBL/GenBank/DDBJ whole genome shotgun (WGS) entry which is preliminary data.</text>
</comment>
<protein>
    <submittedName>
        <fullName evidence="1">YkgJ family cysteine cluster protein</fullName>
    </submittedName>
</protein>
<proteinExistence type="predicted"/>
<dbReference type="Proteomes" id="UP000745663">
    <property type="component" value="Unassembled WGS sequence"/>
</dbReference>
<name>A0ABS2BY46_9PSED</name>
<accession>A0ABS2BY46</accession>
<gene>
    <name evidence="1" type="ORF">H8F21_13290</name>
</gene>
<organism evidence="1 2">
    <name type="scientific">Pseudomonas arcuscaelestis</name>
    <dbReference type="NCBI Taxonomy" id="2710591"/>
    <lineage>
        <taxon>Bacteria</taxon>
        <taxon>Pseudomonadati</taxon>
        <taxon>Pseudomonadota</taxon>
        <taxon>Gammaproteobacteria</taxon>
        <taxon>Pseudomonadales</taxon>
        <taxon>Pseudomonadaceae</taxon>
        <taxon>Pseudomonas</taxon>
    </lineage>
</organism>
<dbReference type="EMBL" id="JACOPV010000008">
    <property type="protein sequence ID" value="MBM5458537.1"/>
    <property type="molecule type" value="Genomic_DNA"/>
</dbReference>
<dbReference type="InterPro" id="IPR005358">
    <property type="entry name" value="Puta_zinc/iron-chelating_dom"/>
</dbReference>
<reference evidence="1 2" key="1">
    <citation type="submission" date="2020-08" db="EMBL/GenBank/DDBJ databases">
        <title>Description of novel Pseudomonas species.</title>
        <authorList>
            <person name="Duman M."/>
            <person name="Mulet M."/>
            <person name="Altun S."/>
            <person name="Saticioglu I.B."/>
            <person name="Lalucat J."/>
            <person name="Garcia-Valdes E."/>
        </authorList>
    </citation>
    <scope>NUCLEOTIDE SEQUENCE [LARGE SCALE GENOMIC DNA]</scope>
    <source>
        <strain evidence="1 2">P66</strain>
    </source>
</reference>
<dbReference type="Pfam" id="PF03692">
    <property type="entry name" value="CxxCxxCC"/>
    <property type="match status" value="1"/>
</dbReference>
<keyword evidence="2" id="KW-1185">Reference proteome</keyword>
<sequence>METTNLIPHFNLPAMREAAEITANQRLRAITLSAPWLRDLDDLVFEIAQQPGSPKAKLNRFRKLADKIGNAVSPHSACKSCSHCCYIAVTIPHIEAQAIGVVVGRKPAKGNLRIGGDHQETIDKNFRTPCPFLKRGRCSIYAERPIACRVHFNLAQDDYFCDPAVPPSESFVANVNLTVLHAAMNMAFMDGEWGDIRDFFPRSS</sequence>
<evidence type="ECO:0000313" key="2">
    <source>
        <dbReference type="Proteomes" id="UP000745663"/>
    </source>
</evidence>